<organism evidence="2 3">
    <name type="scientific">Acidithiobacillus caldus</name>
    <dbReference type="NCBI Taxonomy" id="33059"/>
    <lineage>
        <taxon>Bacteria</taxon>
        <taxon>Pseudomonadati</taxon>
        <taxon>Pseudomonadota</taxon>
        <taxon>Acidithiobacillia</taxon>
        <taxon>Acidithiobacillales</taxon>
        <taxon>Acidithiobacillaceae</taxon>
        <taxon>Acidithiobacillus</taxon>
    </lineage>
</organism>
<proteinExistence type="predicted"/>
<dbReference type="EMBL" id="LZYE01000174">
    <property type="protein sequence ID" value="OFC36159.1"/>
    <property type="molecule type" value="Genomic_DNA"/>
</dbReference>
<name>A0A1E7YNH6_9PROT</name>
<evidence type="ECO:0000313" key="2">
    <source>
        <dbReference type="EMBL" id="OFC36159.1"/>
    </source>
</evidence>
<dbReference type="PANTHER" id="PTHR35004:SF7">
    <property type="entry name" value="INTEGRASE PROTEIN"/>
    <property type="match status" value="1"/>
</dbReference>
<sequence>METIAKIRLLYFTKKKTVSEIARLVRMSRNTVYKYLHHDGDVPKYNRRSSAKPQLGPQEAILQKWVETESHLPRKQRRTARRLFEDLRKEGYTGAYDQYCLDRLLSVRMLS</sequence>
<accession>A0A1E7YNH6</accession>
<dbReference type="Proteomes" id="UP000175616">
    <property type="component" value="Unassembled WGS sequence"/>
</dbReference>
<protein>
    <recommendedName>
        <fullName evidence="1">Resolvase HTH domain-containing protein</fullName>
    </recommendedName>
</protein>
<dbReference type="GO" id="GO:0000150">
    <property type="term" value="F:DNA strand exchange activity"/>
    <property type="evidence" value="ECO:0007669"/>
    <property type="project" value="InterPro"/>
</dbReference>
<dbReference type="AlphaFoldDB" id="A0A1E7YNH6"/>
<dbReference type="InterPro" id="IPR006120">
    <property type="entry name" value="Resolvase_HTH_dom"/>
</dbReference>
<gene>
    <name evidence="2" type="ORF">BAE27_06650</name>
</gene>
<dbReference type="GO" id="GO:0003677">
    <property type="term" value="F:DNA binding"/>
    <property type="evidence" value="ECO:0007669"/>
    <property type="project" value="InterPro"/>
</dbReference>
<dbReference type="RefSeq" id="WP_070118464.1">
    <property type="nucleotide sequence ID" value="NZ_LZYE01000174.1"/>
</dbReference>
<evidence type="ECO:0000313" key="3">
    <source>
        <dbReference type="Proteomes" id="UP000175616"/>
    </source>
</evidence>
<feature type="domain" description="Resolvase HTH" evidence="1">
    <location>
        <begin position="2"/>
        <end position="37"/>
    </location>
</feature>
<reference evidence="2 3" key="1">
    <citation type="submission" date="2016-06" db="EMBL/GenBank/DDBJ databases">
        <title>Gene turnover analysis identifies the evolutionary adaptation of the extremophile Acidithiobacillus caldus.</title>
        <authorList>
            <person name="Zhang X."/>
        </authorList>
    </citation>
    <scope>NUCLEOTIDE SEQUENCE [LARGE SCALE GENOMIC DNA]</scope>
    <source>
        <strain evidence="2 3">DX</strain>
    </source>
</reference>
<evidence type="ECO:0000259" key="1">
    <source>
        <dbReference type="Pfam" id="PF02796"/>
    </source>
</evidence>
<dbReference type="Pfam" id="PF02796">
    <property type="entry name" value="HTH_7"/>
    <property type="match status" value="1"/>
</dbReference>
<feature type="non-terminal residue" evidence="2">
    <location>
        <position position="111"/>
    </location>
</feature>
<dbReference type="PANTHER" id="PTHR35004">
    <property type="entry name" value="TRANSPOSASE RV3428C-RELATED"/>
    <property type="match status" value="1"/>
</dbReference>
<comment type="caution">
    <text evidence="2">The sequence shown here is derived from an EMBL/GenBank/DDBJ whole genome shotgun (WGS) entry which is preliminary data.</text>
</comment>